<reference evidence="1" key="1">
    <citation type="submission" date="2019-03" db="EMBL/GenBank/DDBJ databases">
        <authorList>
            <person name="Mank J."/>
            <person name="Almeida P."/>
        </authorList>
    </citation>
    <scope>NUCLEOTIDE SEQUENCE</scope>
    <source>
        <strain evidence="1">78183</strain>
    </source>
</reference>
<organism evidence="1">
    <name type="scientific">Salix viminalis</name>
    <name type="common">Common osier</name>
    <name type="synonym">Basket willow</name>
    <dbReference type="NCBI Taxonomy" id="40686"/>
    <lineage>
        <taxon>Eukaryota</taxon>
        <taxon>Viridiplantae</taxon>
        <taxon>Streptophyta</taxon>
        <taxon>Embryophyta</taxon>
        <taxon>Tracheophyta</taxon>
        <taxon>Spermatophyta</taxon>
        <taxon>Magnoliopsida</taxon>
        <taxon>eudicotyledons</taxon>
        <taxon>Gunneridae</taxon>
        <taxon>Pentapetalae</taxon>
        <taxon>rosids</taxon>
        <taxon>fabids</taxon>
        <taxon>Malpighiales</taxon>
        <taxon>Salicaceae</taxon>
        <taxon>Saliceae</taxon>
        <taxon>Salix</taxon>
    </lineage>
</organism>
<gene>
    <name evidence="1" type="ORF">SVIM_LOCUS237642</name>
</gene>
<accession>A0A6N2LI70</accession>
<name>A0A6N2LI70_SALVM</name>
<proteinExistence type="predicted"/>
<dbReference type="EMBL" id="CAADRP010001552">
    <property type="protein sequence ID" value="VFU40856.1"/>
    <property type="molecule type" value="Genomic_DNA"/>
</dbReference>
<sequence length="74" mass="8294">MFIKEITKDSQKFHHGNAFVLQKADNHSNLLIALTFEQILKTSGYQISSESKSIAIMKFSVSLFVISSIHIPIA</sequence>
<evidence type="ECO:0000313" key="1">
    <source>
        <dbReference type="EMBL" id="VFU40856.1"/>
    </source>
</evidence>
<dbReference type="AlphaFoldDB" id="A0A6N2LI70"/>
<protein>
    <submittedName>
        <fullName evidence="1">Uncharacterized protein</fullName>
    </submittedName>
</protein>